<dbReference type="RefSeq" id="WP_320689781.1">
    <property type="nucleotide sequence ID" value="NZ_JAXBLV010000244.1"/>
</dbReference>
<name>A0ABU5F8T3_9BACT</name>
<protein>
    <submittedName>
        <fullName evidence="2">Uncharacterized protein</fullName>
    </submittedName>
</protein>
<comment type="caution">
    <text evidence="2">The sequence shown here is derived from an EMBL/GenBank/DDBJ whole genome shotgun (WGS) entry which is preliminary data.</text>
</comment>
<evidence type="ECO:0000256" key="1">
    <source>
        <dbReference type="SAM" id="Coils"/>
    </source>
</evidence>
<proteinExistence type="predicted"/>
<evidence type="ECO:0000313" key="2">
    <source>
        <dbReference type="EMBL" id="MDY3563614.1"/>
    </source>
</evidence>
<sequence>MNSRFVVRRLNWRPAGEHFIRLPGEVRLGAFDTFDAASADRHTREAEVRGRVNPFKCGTAWHALTVMPEPVFRDWVRDVGLEPPPANTLAGWLAWWDGTQHARTAEQTERVWDGLTRVRFFDTVERPAGEVAFAVVRVTWEYNDAWYEPSAEGGRTVKAFRSRARAEAERERLEAEARRQWDNRHWVQAVRWELADWPSLGDRVGTDSEKAFDRLGVRLYEVIEVDLGEGT</sequence>
<keyword evidence="1" id="KW-0175">Coiled coil</keyword>
<organism evidence="2 3">
    <name type="scientific">Gemmata algarum</name>
    <dbReference type="NCBI Taxonomy" id="2975278"/>
    <lineage>
        <taxon>Bacteria</taxon>
        <taxon>Pseudomonadati</taxon>
        <taxon>Planctomycetota</taxon>
        <taxon>Planctomycetia</taxon>
        <taxon>Gemmatales</taxon>
        <taxon>Gemmataceae</taxon>
        <taxon>Gemmata</taxon>
    </lineage>
</organism>
<dbReference type="Proteomes" id="UP001272242">
    <property type="component" value="Unassembled WGS sequence"/>
</dbReference>
<keyword evidence="3" id="KW-1185">Reference proteome</keyword>
<dbReference type="EMBL" id="JAXBLV010000244">
    <property type="protein sequence ID" value="MDY3563614.1"/>
    <property type="molecule type" value="Genomic_DNA"/>
</dbReference>
<evidence type="ECO:0000313" key="3">
    <source>
        <dbReference type="Proteomes" id="UP001272242"/>
    </source>
</evidence>
<feature type="coiled-coil region" evidence="1">
    <location>
        <begin position="156"/>
        <end position="183"/>
    </location>
</feature>
<accession>A0ABU5F8T3</accession>
<reference evidence="3" key="1">
    <citation type="journal article" date="2023" name="Mar. Drugs">
        <title>Gemmata algarum, a Novel Planctomycete Isolated from an Algal Mat, Displays Antimicrobial Activity.</title>
        <authorList>
            <person name="Kumar G."/>
            <person name="Kallscheuer N."/>
            <person name="Kashif M."/>
            <person name="Ahamad S."/>
            <person name="Jagadeeshwari U."/>
            <person name="Pannikurungottu S."/>
            <person name="Haufschild T."/>
            <person name="Kabuu M."/>
            <person name="Sasikala C."/>
            <person name="Jogler C."/>
            <person name="Ramana C."/>
        </authorList>
    </citation>
    <scope>NUCLEOTIDE SEQUENCE [LARGE SCALE GENOMIC DNA]</scope>
    <source>
        <strain evidence="3">JC673</strain>
    </source>
</reference>
<gene>
    <name evidence="2" type="ORF">R5W23_005230</name>
</gene>